<dbReference type="GO" id="GO:0005829">
    <property type="term" value="C:cytosol"/>
    <property type="evidence" value="ECO:0007669"/>
    <property type="project" value="TreeGrafter"/>
</dbReference>
<evidence type="ECO:0000313" key="8">
    <source>
        <dbReference type="EMBL" id="ANJ26928.1"/>
    </source>
</evidence>
<evidence type="ECO:0000256" key="3">
    <source>
        <dbReference type="ARBA" id="ARBA00022679"/>
    </source>
</evidence>
<reference evidence="8 9" key="1">
    <citation type="journal article" date="2016" name="Int. J. Syst. Evol. Microbiol.">
        <title>Agromyces aureus sp. nov., isolated from the rhizosphere of Salix caprea L. grown in a heavy-metal-contaminated soil.</title>
        <authorList>
            <person name="Corretto E."/>
            <person name="Antonielli L."/>
            <person name="Sessitsch A."/>
            <person name="Compant S."/>
            <person name="Gorfer M."/>
            <person name="Kuffner M."/>
            <person name="Brader G."/>
        </authorList>
    </citation>
    <scope>NUCLEOTIDE SEQUENCE [LARGE SCALE GENOMIC DNA]</scope>
    <source>
        <strain evidence="8 9">AR33</strain>
    </source>
</reference>
<dbReference type="InterPro" id="IPR005793">
    <property type="entry name" value="Formyl_trans_C"/>
</dbReference>
<reference evidence="9" key="2">
    <citation type="submission" date="2016-01" db="EMBL/GenBank/DDBJ databases">
        <title>Complete genome sequence of Agromyces aureus AR33T and comparison with related organisms.</title>
        <authorList>
            <person name="Corretto E."/>
            <person name="Antonielli L."/>
            <person name="Sessitsch A."/>
            <person name="Brader G."/>
        </authorList>
    </citation>
    <scope>NUCLEOTIDE SEQUENCE [LARGE SCALE GENOMIC DNA]</scope>
    <source>
        <strain evidence="9">AR33</strain>
    </source>
</reference>
<dbReference type="Gene3D" id="3.40.50.12230">
    <property type="match status" value="1"/>
</dbReference>
<dbReference type="OrthoDB" id="9802815at2"/>
<organism evidence="8 9">
    <name type="scientific">Agromyces aureus</name>
    <dbReference type="NCBI Taxonomy" id="453304"/>
    <lineage>
        <taxon>Bacteria</taxon>
        <taxon>Bacillati</taxon>
        <taxon>Actinomycetota</taxon>
        <taxon>Actinomycetes</taxon>
        <taxon>Micrococcales</taxon>
        <taxon>Microbacteriaceae</taxon>
        <taxon>Agromyces</taxon>
    </lineage>
</organism>
<dbReference type="NCBIfam" id="TIGR00460">
    <property type="entry name" value="fmt"/>
    <property type="match status" value="1"/>
</dbReference>
<dbReference type="InterPro" id="IPR005794">
    <property type="entry name" value="Fmt"/>
</dbReference>
<dbReference type="EC" id="2.1.2.9" evidence="2 5"/>
<dbReference type="KEGG" id="agy:ATC03_09550"/>
<dbReference type="SUPFAM" id="SSF50486">
    <property type="entry name" value="FMT C-terminal domain-like"/>
    <property type="match status" value="1"/>
</dbReference>
<dbReference type="Pfam" id="PF02911">
    <property type="entry name" value="Formyl_trans_C"/>
    <property type="match status" value="1"/>
</dbReference>
<dbReference type="EMBL" id="CP013979">
    <property type="protein sequence ID" value="ANJ26928.1"/>
    <property type="molecule type" value="Genomic_DNA"/>
</dbReference>
<accession>A0A191WFG4</accession>
<dbReference type="Pfam" id="PF00551">
    <property type="entry name" value="Formyl_trans_N"/>
    <property type="match status" value="1"/>
</dbReference>
<dbReference type="AlphaFoldDB" id="A0A191WFG4"/>
<keyword evidence="3 5" id="KW-0808">Transferase</keyword>
<comment type="similarity">
    <text evidence="1 5">Belongs to the Fmt family.</text>
</comment>
<dbReference type="CDD" id="cd08704">
    <property type="entry name" value="Met_tRNA_FMT_C"/>
    <property type="match status" value="1"/>
</dbReference>
<dbReference type="InterPro" id="IPR041711">
    <property type="entry name" value="Met-tRNA-FMT_N"/>
</dbReference>
<dbReference type="InterPro" id="IPR011034">
    <property type="entry name" value="Formyl_transferase-like_C_sf"/>
</dbReference>
<name>A0A191WFG4_9MICO</name>
<dbReference type="CDD" id="cd08646">
    <property type="entry name" value="FMT_core_Met-tRNA-FMT_N"/>
    <property type="match status" value="1"/>
</dbReference>
<dbReference type="PANTHER" id="PTHR11138">
    <property type="entry name" value="METHIONYL-TRNA FORMYLTRANSFERASE"/>
    <property type="match status" value="1"/>
</dbReference>
<dbReference type="PANTHER" id="PTHR11138:SF5">
    <property type="entry name" value="METHIONYL-TRNA FORMYLTRANSFERASE, MITOCHONDRIAL"/>
    <property type="match status" value="1"/>
</dbReference>
<evidence type="ECO:0000259" key="7">
    <source>
        <dbReference type="Pfam" id="PF02911"/>
    </source>
</evidence>
<dbReference type="STRING" id="453304.ATC03_09550"/>
<sequence length="325" mass="33943">MSYRHGSARRRQWSVQKLRLVFAGTPAAAVPSLERLAASGHEIVAVVTRPAAPLGRKRLLTPSPVAQAAERLGLPIVEAARLDAEATARIAASEPDLGVIVAYGGLVREPLLSTPPHGWINLHFSLLPAWRGAAPVQHALIAGEAETGAAVFRLVPELDAGDVFADLRRTIVADDTAGALLDELAMSGAELLAGVVDGIADGTAAAAPQVGEPSFAPKLGIDDARLNWSASAATVLARYRGVTPEPGAWTTIEGQRLKLLELAASSDSPPETSLRPGELAASGRRLFIGTADAPIEVRRVQPAGRTGMAAADWWRGSGRDGMVAE</sequence>
<evidence type="ECO:0000256" key="5">
    <source>
        <dbReference type="HAMAP-Rule" id="MF_00182"/>
    </source>
</evidence>
<comment type="catalytic activity">
    <reaction evidence="5">
        <text>L-methionyl-tRNA(fMet) + (6R)-10-formyltetrahydrofolate = N-formyl-L-methionyl-tRNA(fMet) + (6S)-5,6,7,8-tetrahydrofolate + H(+)</text>
        <dbReference type="Rhea" id="RHEA:24380"/>
        <dbReference type="Rhea" id="RHEA-COMP:9952"/>
        <dbReference type="Rhea" id="RHEA-COMP:9953"/>
        <dbReference type="ChEBI" id="CHEBI:15378"/>
        <dbReference type="ChEBI" id="CHEBI:57453"/>
        <dbReference type="ChEBI" id="CHEBI:78530"/>
        <dbReference type="ChEBI" id="CHEBI:78844"/>
        <dbReference type="ChEBI" id="CHEBI:195366"/>
        <dbReference type="EC" id="2.1.2.9"/>
    </reaction>
</comment>
<feature type="domain" description="Formyl transferase N-terminal" evidence="6">
    <location>
        <begin position="21"/>
        <end position="193"/>
    </location>
</feature>
<protein>
    <recommendedName>
        <fullName evidence="2 5">Methionyl-tRNA formyltransferase</fullName>
        <ecNumber evidence="2 5">2.1.2.9</ecNumber>
    </recommendedName>
</protein>
<dbReference type="InterPro" id="IPR002376">
    <property type="entry name" value="Formyl_transf_N"/>
</dbReference>
<keyword evidence="9" id="KW-1185">Reference proteome</keyword>
<dbReference type="HAMAP" id="MF_00182">
    <property type="entry name" value="Formyl_trans"/>
    <property type="match status" value="1"/>
</dbReference>
<dbReference type="InterPro" id="IPR044135">
    <property type="entry name" value="Met-tRNA-FMT_C"/>
</dbReference>
<keyword evidence="4 5" id="KW-0648">Protein biosynthesis</keyword>
<gene>
    <name evidence="5" type="primary">fmt</name>
    <name evidence="8" type="ORF">ATC03_09550</name>
</gene>
<dbReference type="GO" id="GO:0004479">
    <property type="term" value="F:methionyl-tRNA formyltransferase activity"/>
    <property type="evidence" value="ECO:0007669"/>
    <property type="project" value="UniProtKB-UniRule"/>
</dbReference>
<feature type="binding site" evidence="5">
    <location>
        <begin position="125"/>
        <end position="128"/>
    </location>
    <ligand>
        <name>(6S)-5,6,7,8-tetrahydrofolate</name>
        <dbReference type="ChEBI" id="CHEBI:57453"/>
    </ligand>
</feature>
<proteinExistence type="inferred from homology"/>
<evidence type="ECO:0000256" key="1">
    <source>
        <dbReference type="ARBA" id="ARBA00010699"/>
    </source>
</evidence>
<evidence type="ECO:0000313" key="9">
    <source>
        <dbReference type="Proteomes" id="UP000078437"/>
    </source>
</evidence>
<dbReference type="InterPro" id="IPR036477">
    <property type="entry name" value="Formyl_transf_N_sf"/>
</dbReference>
<evidence type="ECO:0000259" key="6">
    <source>
        <dbReference type="Pfam" id="PF00551"/>
    </source>
</evidence>
<comment type="function">
    <text evidence="5">Attaches a formyl group to the free amino group of methionyl-tRNA(fMet). The formyl group appears to play a dual role in the initiator identity of N-formylmethionyl-tRNA by promoting its recognition by IF2 and preventing the misappropriation of this tRNA by the elongation apparatus.</text>
</comment>
<evidence type="ECO:0000256" key="4">
    <source>
        <dbReference type="ARBA" id="ARBA00022917"/>
    </source>
</evidence>
<evidence type="ECO:0000256" key="2">
    <source>
        <dbReference type="ARBA" id="ARBA00012261"/>
    </source>
</evidence>
<dbReference type="SUPFAM" id="SSF53328">
    <property type="entry name" value="Formyltransferase"/>
    <property type="match status" value="1"/>
</dbReference>
<dbReference type="Proteomes" id="UP000078437">
    <property type="component" value="Chromosome"/>
</dbReference>
<feature type="domain" description="Formyl transferase C-terminal" evidence="7">
    <location>
        <begin position="222"/>
        <end position="317"/>
    </location>
</feature>